<dbReference type="Proteomes" id="UP000499080">
    <property type="component" value="Unassembled WGS sequence"/>
</dbReference>
<protein>
    <submittedName>
        <fullName evidence="1">Uncharacterized protein</fullName>
    </submittedName>
</protein>
<dbReference type="EMBL" id="BGPR01022463">
    <property type="protein sequence ID" value="GBN88789.1"/>
    <property type="molecule type" value="Genomic_DNA"/>
</dbReference>
<gene>
    <name evidence="1" type="ORF">AVEN_72334_1</name>
</gene>
<accession>A0A4Y2SNN8</accession>
<reference evidence="1 2" key="1">
    <citation type="journal article" date="2019" name="Sci. Rep.">
        <title>Orb-weaving spider Araneus ventricosus genome elucidates the spidroin gene catalogue.</title>
        <authorList>
            <person name="Kono N."/>
            <person name="Nakamura H."/>
            <person name="Ohtoshi R."/>
            <person name="Moran D.A.P."/>
            <person name="Shinohara A."/>
            <person name="Yoshida Y."/>
            <person name="Fujiwara M."/>
            <person name="Mori M."/>
            <person name="Tomita M."/>
            <person name="Arakawa K."/>
        </authorList>
    </citation>
    <scope>NUCLEOTIDE SEQUENCE [LARGE SCALE GENOMIC DNA]</scope>
</reference>
<dbReference type="AlphaFoldDB" id="A0A4Y2SNN8"/>
<keyword evidence="2" id="KW-1185">Reference proteome</keyword>
<evidence type="ECO:0000313" key="2">
    <source>
        <dbReference type="Proteomes" id="UP000499080"/>
    </source>
</evidence>
<proteinExistence type="predicted"/>
<evidence type="ECO:0000313" key="1">
    <source>
        <dbReference type="EMBL" id="GBN88789.1"/>
    </source>
</evidence>
<organism evidence="1 2">
    <name type="scientific">Araneus ventricosus</name>
    <name type="common">Orbweaver spider</name>
    <name type="synonym">Epeira ventricosa</name>
    <dbReference type="NCBI Taxonomy" id="182803"/>
    <lineage>
        <taxon>Eukaryota</taxon>
        <taxon>Metazoa</taxon>
        <taxon>Ecdysozoa</taxon>
        <taxon>Arthropoda</taxon>
        <taxon>Chelicerata</taxon>
        <taxon>Arachnida</taxon>
        <taxon>Araneae</taxon>
        <taxon>Araneomorphae</taxon>
        <taxon>Entelegynae</taxon>
        <taxon>Araneoidea</taxon>
        <taxon>Araneidae</taxon>
        <taxon>Araneus</taxon>
    </lineage>
</organism>
<name>A0A4Y2SNN8_ARAVE</name>
<sequence length="154" mass="17460">MESNVSLMVGKRVLQGYVWGIRGNGAIYPRHWRPFWQGNVRSQKYWNFLDFSIRAGFIQMIPCDVTACRGDYKRIVLGSQNNSSLLSDWDRLWSANAFEESLFGVLSAVRASKLLEAERIESAVAVLISELLSVCVANLSKFVFPVCVFRSICE</sequence>
<comment type="caution">
    <text evidence="1">The sequence shown here is derived from an EMBL/GenBank/DDBJ whole genome shotgun (WGS) entry which is preliminary data.</text>
</comment>